<dbReference type="EMBL" id="CAAALY010051943">
    <property type="protein sequence ID" value="VEL21560.1"/>
    <property type="molecule type" value="Genomic_DNA"/>
</dbReference>
<evidence type="ECO:0000313" key="2">
    <source>
        <dbReference type="EMBL" id="VEL21560.1"/>
    </source>
</evidence>
<accession>A0A448WW32</accession>
<evidence type="ECO:0000313" key="3">
    <source>
        <dbReference type="Proteomes" id="UP000784294"/>
    </source>
</evidence>
<comment type="caution">
    <text evidence="2">The sequence shown here is derived from an EMBL/GenBank/DDBJ whole genome shotgun (WGS) entry which is preliminary data.</text>
</comment>
<keyword evidence="3" id="KW-1185">Reference proteome</keyword>
<reference evidence="2" key="1">
    <citation type="submission" date="2018-11" db="EMBL/GenBank/DDBJ databases">
        <authorList>
            <consortium name="Pathogen Informatics"/>
        </authorList>
    </citation>
    <scope>NUCLEOTIDE SEQUENCE</scope>
</reference>
<organism evidence="2 3">
    <name type="scientific">Protopolystoma xenopodis</name>
    <dbReference type="NCBI Taxonomy" id="117903"/>
    <lineage>
        <taxon>Eukaryota</taxon>
        <taxon>Metazoa</taxon>
        <taxon>Spiralia</taxon>
        <taxon>Lophotrochozoa</taxon>
        <taxon>Platyhelminthes</taxon>
        <taxon>Monogenea</taxon>
        <taxon>Polyopisthocotylea</taxon>
        <taxon>Polystomatidea</taxon>
        <taxon>Polystomatidae</taxon>
        <taxon>Protopolystoma</taxon>
    </lineage>
</organism>
<gene>
    <name evidence="2" type="ORF">PXEA_LOCUS15000</name>
</gene>
<dbReference type="AlphaFoldDB" id="A0A448WW32"/>
<proteinExistence type="predicted"/>
<protein>
    <submittedName>
        <fullName evidence="2">Uncharacterized protein</fullName>
    </submittedName>
</protein>
<feature type="region of interest" description="Disordered" evidence="1">
    <location>
        <begin position="158"/>
        <end position="184"/>
    </location>
</feature>
<evidence type="ECO:0000256" key="1">
    <source>
        <dbReference type="SAM" id="MobiDB-lite"/>
    </source>
</evidence>
<dbReference type="Proteomes" id="UP000784294">
    <property type="component" value="Unassembled WGS sequence"/>
</dbReference>
<name>A0A448WW32_9PLAT</name>
<sequence>MHPVNPLERLGQKWYISTPMLDAVASDLQDHGVGDFIVLMDNSDFCISRTLPLQFPTLDFRHKVSRVRQLFEGYRVPVLSFIHSSFPPPQSLVPGSNSAIGHKPCPISNNSSYLLVFRSGAYKMDQSVDLDLALGLRRNPFHSIISTIAAPATTDTVLPPSSSPRFGKTTASELRSPKANSGATDRQSGLLHIILVETAWKSLVDARSAASQADASPREFGVEIGSVGAFLPRTEWAWTAGAFTCTLTCPEARHLIKAWTRLSNLIRLPQTHLTTRAGTLTVDATKSM</sequence>